<dbReference type="EMBL" id="JBAMIC010000011">
    <property type="protein sequence ID" value="KAK7100482.1"/>
    <property type="molecule type" value="Genomic_DNA"/>
</dbReference>
<gene>
    <name evidence="2" type="ORF">V1264_023431</name>
</gene>
<evidence type="ECO:0000313" key="2">
    <source>
        <dbReference type="EMBL" id="KAK7100482.1"/>
    </source>
</evidence>
<sequence>MNGTIDYSALDNEQLIKLDQGSRASVQFKPSKKMKKRRQLDALVSNGKKLPRRKQSGHELLRSNDSESSEVEEFSVLEGQKWGKRYVLCTQMLSFCLQ</sequence>
<organism evidence="2 3">
    <name type="scientific">Littorina saxatilis</name>
    <dbReference type="NCBI Taxonomy" id="31220"/>
    <lineage>
        <taxon>Eukaryota</taxon>
        <taxon>Metazoa</taxon>
        <taxon>Spiralia</taxon>
        <taxon>Lophotrochozoa</taxon>
        <taxon>Mollusca</taxon>
        <taxon>Gastropoda</taxon>
        <taxon>Caenogastropoda</taxon>
        <taxon>Littorinimorpha</taxon>
        <taxon>Littorinoidea</taxon>
        <taxon>Littorinidae</taxon>
        <taxon>Littorina</taxon>
    </lineage>
</organism>
<protein>
    <submittedName>
        <fullName evidence="2">Uncharacterized protein</fullName>
    </submittedName>
</protein>
<feature type="compositionally biased region" description="Basic and acidic residues" evidence="1">
    <location>
        <begin position="56"/>
        <end position="65"/>
    </location>
</feature>
<evidence type="ECO:0000313" key="3">
    <source>
        <dbReference type="Proteomes" id="UP001374579"/>
    </source>
</evidence>
<dbReference type="Proteomes" id="UP001374579">
    <property type="component" value="Unassembled WGS sequence"/>
</dbReference>
<dbReference type="AlphaFoldDB" id="A0AAN9B7Z5"/>
<comment type="caution">
    <text evidence="2">The sequence shown here is derived from an EMBL/GenBank/DDBJ whole genome shotgun (WGS) entry which is preliminary data.</text>
</comment>
<feature type="region of interest" description="Disordered" evidence="1">
    <location>
        <begin position="27"/>
        <end position="70"/>
    </location>
</feature>
<reference evidence="2 3" key="1">
    <citation type="submission" date="2024-02" db="EMBL/GenBank/DDBJ databases">
        <title>Chromosome-scale genome assembly of the rough periwinkle Littorina saxatilis.</title>
        <authorList>
            <person name="De Jode A."/>
            <person name="Faria R."/>
            <person name="Formenti G."/>
            <person name="Sims Y."/>
            <person name="Smith T.P."/>
            <person name="Tracey A."/>
            <person name="Wood J.M.D."/>
            <person name="Zagrodzka Z.B."/>
            <person name="Johannesson K."/>
            <person name="Butlin R.K."/>
            <person name="Leder E.H."/>
        </authorList>
    </citation>
    <scope>NUCLEOTIDE SEQUENCE [LARGE SCALE GENOMIC DNA]</scope>
    <source>
        <strain evidence="2">Snail1</strain>
        <tissue evidence="2">Muscle</tissue>
    </source>
</reference>
<keyword evidence="3" id="KW-1185">Reference proteome</keyword>
<accession>A0AAN9B7Z5</accession>
<name>A0AAN9B7Z5_9CAEN</name>
<proteinExistence type="predicted"/>
<evidence type="ECO:0000256" key="1">
    <source>
        <dbReference type="SAM" id="MobiDB-lite"/>
    </source>
</evidence>